<dbReference type="PANTHER" id="PTHR43162">
    <property type="match status" value="1"/>
</dbReference>
<sequence>MIVITTPTGQIGQQVLERIVDSGKSVRVIARDPSRLPQRVRDRVEVFQGSHDDMDVVSKAFAGAESVLWLVPPNPQSGNSTEYYLNFTRPACQAIQSLGVKRVVGVSSLGRGFGRNAGILTAAFEMDALIESTGVSYRSLRMPYFMENMFHDLESIKSHGTFYMPTAGDQVLPLCATRDIASTAAALLLDESWSGQDSVPVVSPDSLTPNEMAHVLSEVLERPIRFQQVSIAEYKATLSRFGSEAWVKDYMDMVIAQNEGIYDDDLQKVQPSDTSFRTWCEEVFKPAVLAP</sequence>
<dbReference type="Gene3D" id="3.40.50.720">
    <property type="entry name" value="NAD(P)-binding Rossmann-like Domain"/>
    <property type="match status" value="1"/>
</dbReference>
<proteinExistence type="predicted"/>
<comment type="caution">
    <text evidence="2">The sequence shown here is derived from an EMBL/GenBank/DDBJ whole genome shotgun (WGS) entry which is preliminary data.</text>
</comment>
<accession>A0A1R1EF67</accession>
<evidence type="ECO:0000259" key="1">
    <source>
        <dbReference type="Pfam" id="PF05368"/>
    </source>
</evidence>
<protein>
    <submittedName>
        <fullName evidence="2">NmrA family transcriptional regulator</fullName>
    </submittedName>
</protein>
<feature type="domain" description="NmrA-like" evidence="1">
    <location>
        <begin position="2"/>
        <end position="264"/>
    </location>
</feature>
<organism evidence="2 3">
    <name type="scientific">Paenibacillus rhizosphaerae</name>
    <dbReference type="NCBI Taxonomy" id="297318"/>
    <lineage>
        <taxon>Bacteria</taxon>
        <taxon>Bacillati</taxon>
        <taxon>Bacillota</taxon>
        <taxon>Bacilli</taxon>
        <taxon>Bacillales</taxon>
        <taxon>Paenibacillaceae</taxon>
        <taxon>Paenibacillus</taxon>
    </lineage>
</organism>
<reference evidence="2 3" key="1">
    <citation type="submission" date="2016-11" db="EMBL/GenBank/DDBJ databases">
        <title>Paenibacillus species isolates.</title>
        <authorList>
            <person name="Beno S.M."/>
        </authorList>
    </citation>
    <scope>NUCLEOTIDE SEQUENCE [LARGE SCALE GENOMIC DNA]</scope>
    <source>
        <strain evidence="2 3">FSL R5-0378</strain>
    </source>
</reference>
<dbReference type="RefSeq" id="WP_076173773.1">
    <property type="nucleotide sequence ID" value="NZ_MRTP01000010.1"/>
</dbReference>
<dbReference type="InterPro" id="IPR008030">
    <property type="entry name" value="NmrA-like"/>
</dbReference>
<dbReference type="PANTHER" id="PTHR43162:SF1">
    <property type="entry name" value="PRESTALK A DIFFERENTIATION PROTEIN A"/>
    <property type="match status" value="1"/>
</dbReference>
<dbReference type="Proteomes" id="UP000187172">
    <property type="component" value="Unassembled WGS sequence"/>
</dbReference>
<dbReference type="SUPFAM" id="SSF51735">
    <property type="entry name" value="NAD(P)-binding Rossmann-fold domains"/>
    <property type="match status" value="1"/>
</dbReference>
<dbReference type="InterPro" id="IPR051604">
    <property type="entry name" value="Ergot_Alk_Oxidoreductase"/>
</dbReference>
<gene>
    <name evidence="2" type="ORF">BK138_26080</name>
</gene>
<evidence type="ECO:0000313" key="2">
    <source>
        <dbReference type="EMBL" id="OMF50485.1"/>
    </source>
</evidence>
<dbReference type="Gene3D" id="3.90.25.10">
    <property type="entry name" value="UDP-galactose 4-epimerase, domain 1"/>
    <property type="match status" value="1"/>
</dbReference>
<keyword evidence="3" id="KW-1185">Reference proteome</keyword>
<dbReference type="EMBL" id="MRTP01000010">
    <property type="protein sequence ID" value="OMF50485.1"/>
    <property type="molecule type" value="Genomic_DNA"/>
</dbReference>
<dbReference type="Pfam" id="PF05368">
    <property type="entry name" value="NmrA"/>
    <property type="match status" value="1"/>
</dbReference>
<evidence type="ECO:0000313" key="3">
    <source>
        <dbReference type="Proteomes" id="UP000187172"/>
    </source>
</evidence>
<name>A0A1R1EF67_9BACL</name>
<dbReference type="AlphaFoldDB" id="A0A1R1EF67"/>
<dbReference type="STRING" id="297318.BK138_26080"/>
<dbReference type="InterPro" id="IPR036291">
    <property type="entry name" value="NAD(P)-bd_dom_sf"/>
</dbReference>